<feature type="domain" description="Helicase ATP-binding" evidence="7">
    <location>
        <begin position="840"/>
        <end position="1013"/>
    </location>
</feature>
<name>A0A8T1WQ17_9STRA</name>
<evidence type="ECO:0000256" key="3">
    <source>
        <dbReference type="ARBA" id="ARBA00022806"/>
    </source>
</evidence>
<evidence type="ECO:0000256" key="5">
    <source>
        <dbReference type="SAM" id="MobiDB-lite"/>
    </source>
</evidence>
<gene>
    <name evidence="10" type="ORF">PHYBOEH_006015</name>
</gene>
<dbReference type="CDD" id="cd02907">
    <property type="entry name" value="Macro_Af1521_BAL-like"/>
    <property type="match status" value="1"/>
</dbReference>
<dbReference type="GO" id="GO:0004386">
    <property type="term" value="F:helicase activity"/>
    <property type="evidence" value="ECO:0007669"/>
    <property type="project" value="UniProtKB-KW"/>
</dbReference>
<dbReference type="SMART" id="SM00490">
    <property type="entry name" value="HELICc"/>
    <property type="match status" value="1"/>
</dbReference>
<dbReference type="PROSITE" id="PS51194">
    <property type="entry name" value="HELICASE_CTER"/>
    <property type="match status" value="1"/>
</dbReference>
<dbReference type="InterPro" id="IPR000086">
    <property type="entry name" value="NUDIX_hydrolase_dom"/>
</dbReference>
<dbReference type="CDD" id="cd02883">
    <property type="entry name" value="NUDIX_Hydrolase"/>
    <property type="match status" value="1"/>
</dbReference>
<evidence type="ECO:0000313" key="10">
    <source>
        <dbReference type="EMBL" id="KAG7393809.1"/>
    </source>
</evidence>
<dbReference type="Pfam" id="PF00293">
    <property type="entry name" value="NUDIX"/>
    <property type="match status" value="1"/>
</dbReference>
<dbReference type="GO" id="GO:0005524">
    <property type="term" value="F:ATP binding"/>
    <property type="evidence" value="ECO:0007669"/>
    <property type="project" value="UniProtKB-KW"/>
</dbReference>
<feature type="domain" description="Macro" evidence="6">
    <location>
        <begin position="84"/>
        <end position="272"/>
    </location>
</feature>
<dbReference type="CDD" id="cd17917">
    <property type="entry name" value="DEXHc_RHA-like"/>
    <property type="match status" value="1"/>
</dbReference>
<evidence type="ECO:0000256" key="4">
    <source>
        <dbReference type="ARBA" id="ARBA00022840"/>
    </source>
</evidence>
<dbReference type="GO" id="GO:0003723">
    <property type="term" value="F:RNA binding"/>
    <property type="evidence" value="ECO:0007669"/>
    <property type="project" value="TreeGrafter"/>
</dbReference>
<dbReference type="CDD" id="cd18791">
    <property type="entry name" value="SF2_C_RHA"/>
    <property type="match status" value="1"/>
</dbReference>
<dbReference type="Pfam" id="PF00270">
    <property type="entry name" value="DEAD"/>
    <property type="match status" value="1"/>
</dbReference>
<proteinExistence type="predicted"/>
<dbReference type="EMBL" id="JAGDFL010000313">
    <property type="protein sequence ID" value="KAG7393809.1"/>
    <property type="molecule type" value="Genomic_DNA"/>
</dbReference>
<dbReference type="SMART" id="SM00847">
    <property type="entry name" value="HA2"/>
    <property type="match status" value="1"/>
</dbReference>
<dbReference type="OrthoDB" id="6133115at2759"/>
<dbReference type="PROSITE" id="PS51154">
    <property type="entry name" value="MACRO"/>
    <property type="match status" value="1"/>
</dbReference>
<organism evidence="10 11">
    <name type="scientific">Phytophthora boehmeriae</name>
    <dbReference type="NCBI Taxonomy" id="109152"/>
    <lineage>
        <taxon>Eukaryota</taxon>
        <taxon>Sar</taxon>
        <taxon>Stramenopiles</taxon>
        <taxon>Oomycota</taxon>
        <taxon>Peronosporomycetes</taxon>
        <taxon>Peronosporales</taxon>
        <taxon>Peronosporaceae</taxon>
        <taxon>Phytophthora</taxon>
    </lineage>
</organism>
<evidence type="ECO:0000313" key="11">
    <source>
        <dbReference type="Proteomes" id="UP000693981"/>
    </source>
</evidence>
<evidence type="ECO:0000259" key="8">
    <source>
        <dbReference type="PROSITE" id="PS51194"/>
    </source>
</evidence>
<keyword evidence="3" id="KW-0347">Helicase</keyword>
<dbReference type="Pfam" id="PF01661">
    <property type="entry name" value="Macro"/>
    <property type="match status" value="1"/>
</dbReference>
<dbReference type="InterPro" id="IPR007502">
    <property type="entry name" value="Helicase-assoc_dom"/>
</dbReference>
<dbReference type="PROSITE" id="PS51192">
    <property type="entry name" value="HELICASE_ATP_BIND_1"/>
    <property type="match status" value="1"/>
</dbReference>
<dbReference type="PANTHER" id="PTHR18934:SF99">
    <property type="entry name" value="ATP-DEPENDENT RNA HELICASE DHX37-RELATED"/>
    <property type="match status" value="1"/>
</dbReference>
<dbReference type="InterPro" id="IPR011545">
    <property type="entry name" value="DEAD/DEAH_box_helicase_dom"/>
</dbReference>
<dbReference type="PROSITE" id="PS51462">
    <property type="entry name" value="NUDIX"/>
    <property type="match status" value="1"/>
</dbReference>
<evidence type="ECO:0000256" key="2">
    <source>
        <dbReference type="ARBA" id="ARBA00022801"/>
    </source>
</evidence>
<dbReference type="InterPro" id="IPR001650">
    <property type="entry name" value="Helicase_C-like"/>
</dbReference>
<dbReference type="InterPro" id="IPR020084">
    <property type="entry name" value="NUDIX_hydrolase_CS"/>
</dbReference>
<keyword evidence="1" id="KW-0547">Nucleotide-binding</keyword>
<evidence type="ECO:0000259" key="6">
    <source>
        <dbReference type="PROSITE" id="PS51154"/>
    </source>
</evidence>
<reference evidence="10" key="1">
    <citation type="submission" date="2021-02" db="EMBL/GenBank/DDBJ databases">
        <authorList>
            <person name="Palmer J.M."/>
        </authorList>
    </citation>
    <scope>NUCLEOTIDE SEQUENCE</scope>
    <source>
        <strain evidence="10">SCRP23</strain>
    </source>
</reference>
<keyword evidence="2" id="KW-0378">Hydrolase</keyword>
<keyword evidence="4" id="KW-0067">ATP-binding</keyword>
<feature type="domain" description="Nudix hydrolase" evidence="9">
    <location>
        <begin position="345"/>
        <end position="500"/>
    </location>
</feature>
<comment type="caution">
    <text evidence="10">The sequence shown here is derived from an EMBL/GenBank/DDBJ whole genome shotgun (WGS) entry which is preliminary data.</text>
</comment>
<dbReference type="InterPro" id="IPR002589">
    <property type="entry name" value="Macro_dom"/>
</dbReference>
<feature type="domain" description="Helicase C-terminal" evidence="8">
    <location>
        <begin position="1078"/>
        <end position="1274"/>
    </location>
</feature>
<dbReference type="PROSITE" id="PS00893">
    <property type="entry name" value="NUDIX_BOX"/>
    <property type="match status" value="1"/>
</dbReference>
<feature type="compositionally biased region" description="Polar residues" evidence="5">
    <location>
        <begin position="316"/>
        <end position="330"/>
    </location>
</feature>
<dbReference type="GO" id="GO:0016787">
    <property type="term" value="F:hydrolase activity"/>
    <property type="evidence" value="ECO:0007669"/>
    <property type="project" value="UniProtKB-KW"/>
</dbReference>
<keyword evidence="11" id="KW-1185">Reference proteome</keyword>
<accession>A0A8T1WQ17</accession>
<dbReference type="Pfam" id="PF00271">
    <property type="entry name" value="Helicase_C"/>
    <property type="match status" value="1"/>
</dbReference>
<feature type="compositionally biased region" description="Low complexity" evidence="5">
    <location>
        <begin position="293"/>
        <end position="306"/>
    </location>
</feature>
<dbReference type="PANTHER" id="PTHR18934">
    <property type="entry name" value="ATP-DEPENDENT RNA HELICASE"/>
    <property type="match status" value="1"/>
</dbReference>
<protein>
    <submittedName>
        <fullName evidence="10">Uncharacterized protein</fullName>
    </submittedName>
</protein>
<dbReference type="SMART" id="SM00487">
    <property type="entry name" value="DEXDc"/>
    <property type="match status" value="1"/>
</dbReference>
<evidence type="ECO:0000256" key="1">
    <source>
        <dbReference type="ARBA" id="ARBA00022741"/>
    </source>
</evidence>
<dbReference type="InterPro" id="IPR014001">
    <property type="entry name" value="Helicase_ATP-bd"/>
</dbReference>
<sequence>MSASLLTVIEAAELPNPPLVQAMLEREHAVTTKDELVDVLSDPDGAMRIRTLWRIRLRRALGVHEELPPPPTHGINSINGSVLLRCRVTTASNGPELLVMHGDLAASTTDAIVNPANAQLLHGGGLAQAIVRKGGSVIQEESSEWIRRHGPLDAGSAMATSSGRLPCQCVIHTVGPNVSHVPQPTPEHAQQLRDAVWNALVEATRLGLRSVAIPGISTGIFGYPRDLGANEIVHECVRFCREREYTTIRLIALMNTDDLTVSSFVKTVEHAAQFENWILDRPLDHNSPRSVQAPIQPQSSIGSSSADVWPPHPLEETNTFQRNSGTSPPRQSKAGKASRRTENSGGHKAGGVLLARVTTSGLEVLLGVEFRPMDGVSGHYVSFLGGKIEHGERPVDTAAREFSEEVGGVFKKREMVRQLSNAEKSEELWLPFAKYMLYISHWDADDRADTLPEKYAKRKTSFLGLGCDAEHDYLVWMSWDALVKASLQTQQQQVSTPFGKVAISPMLGRYLADFQTTTTQIIDRLVVNKIVEDERARIQRLRLLNDADLINELMRSDWKLALTSPPLPPPAPIQVLQPSDQEYKHAMNALPEEISSRVVSVRRVDASARISDYKAELMRIQATKSTVSEKEPLYHGTPERWRATAIALNGFDLSIRLSGRSHGDGVYSSPNANIASGYSSEAGSLLHLRGIVAANSHSRSDNTILSGNDFYIFPNPRCLLPLTIIDFAAADSRDSLEMERNSVQDDYKTMLEKRKALEASMKKQETVFCCNMATRLRHALKVYSEAFEEYDQDFRAAKNSPTSIGEIMQESNRSSLRRLLIERQQFATCLPIYEVKHKIAEVLQRHQVVILTADTGSGKSTQLPQILMDNVLAQDETRRIAVLQPRRVNAVSLSKRVAQERGLPHGQEVGYRIGRGESNVSETTRVEYMTHGLFVQIARDCDELLAKYCVVIVDEAHERSVDVDLSLALLKRALQKCKSNSNEISFRVVVTSATIEEEANHFQTYLDSSMLHSAAVSVQGRAFPVHIEHRPDVQVDPQAVGTAGVGKVLTSTAIQTAMDILRMTETGNILIFLPGEGSINDALEVARQDILMTTNSEETSDISLFGSSTAFCFRMTKDDSTKKLPGKKSKKDPKDITVCILAFHGKISRAQRDHVLNPPPDQRFVVFSTNLAETGVTLPNVRYVIDTGLERRVRWNAEVDVNEMVTEPVTLSSMKQRAGRAGRTASGICIRLFPENEGSTSSSATDTNNTRPSVEPAVQNSLFYKALLLDKHMQQVNGEELEMMDPIDPSLVAKAEARLRELGALDEGSKLTREGNVLLSLGVDLRLGRFLIACCRFGCLATGTKLASLLVASDCAERLLPHRNRLDHAKIMDGFIDQSGDHLTLLNIIAEYDGAVERHEGMKWCREYGFDEEVFTSAESTREYLLKVLDRLQFDLVDDTAKIEQNGGIASSLRRALCSAYFDQIAAARAAGVPVAGFTRILDTVKRDGVLDLMTDFAGRTQPRESPTDCGDNMPDLSDPIVKSTSYSALWLDQVSQGVEPGRLVIFGSQMLTDGSKRAEPTVQFLSYVTKEEVTAGAPEWCRLVDFNKLLQSSARETFQFELSNSVRRYVVMDRGAWLKQLRRYLPAVTATVEKNTLVVTCPRRMSARVELEIKKKLRLVEAESVTLQLPGHVKIGKIIGKSGQNIKALEENIQTLLSSEQRGVGHRHVDSQRILSINSDTREITITLVGEAKALMSVIVGRIQSLIVQTHGDVMLPLIASALGNRGQEMQQFPRLAQLLNSVPPPSWQTRDDIMLQLAHALIWKCDVSIYGGFLRDWVIRGEPANDIDVQVVPPQTTILSVEQKLQHYLTQIPGAVQHRVQISSRKQKGSALALSVSVGRGAPIDIDLVDPSTVHQKTHPGVDCDAGNLLLNRGESLRKKVVSAGNSLASALENVRKKQFVFYYPLHTGAPTQTMAVSRLKKYLGRGWTCLSAVPSEVIQGQLTDAERQLIKPRSQG</sequence>
<evidence type="ECO:0000259" key="7">
    <source>
        <dbReference type="PROSITE" id="PS51192"/>
    </source>
</evidence>
<feature type="region of interest" description="Disordered" evidence="5">
    <location>
        <begin position="288"/>
        <end position="351"/>
    </location>
</feature>
<evidence type="ECO:0000259" key="9">
    <source>
        <dbReference type="PROSITE" id="PS51462"/>
    </source>
</evidence>
<dbReference type="SMART" id="SM00506">
    <property type="entry name" value="A1pp"/>
    <property type="match status" value="1"/>
</dbReference>
<dbReference type="Proteomes" id="UP000693981">
    <property type="component" value="Unassembled WGS sequence"/>
</dbReference>